<comment type="caution">
    <text evidence="1">The sequence shown here is derived from an EMBL/GenBank/DDBJ whole genome shotgun (WGS) entry which is preliminary data.</text>
</comment>
<dbReference type="Proteomes" id="UP000002754">
    <property type="component" value="Unassembled WGS sequence"/>
</dbReference>
<evidence type="ECO:0000313" key="2">
    <source>
        <dbReference type="EMBL" id="THG91994.1"/>
    </source>
</evidence>
<organism evidence="1 3">
    <name type="scientific">Alkalihalobacillus alcalophilus ATCC 27647 = CGMCC 1.3604</name>
    <dbReference type="NCBI Taxonomy" id="1218173"/>
    <lineage>
        <taxon>Bacteria</taxon>
        <taxon>Bacillati</taxon>
        <taxon>Bacillota</taxon>
        <taxon>Bacilli</taxon>
        <taxon>Bacillales</taxon>
        <taxon>Bacillaceae</taxon>
        <taxon>Alkalihalobacillus</taxon>
    </lineage>
</organism>
<protein>
    <recommendedName>
        <fullName evidence="5">Nitroreductase domain-containing protein</fullName>
    </recommendedName>
</protein>
<dbReference type="STRING" id="1218173.BALCAV_0214970"/>
<accession>A0A094YT09</accession>
<sequence>MILTKNDLLKDISFNYNKFIGTQDLISTMNDYTLLGEINSSDISDFYKEVLKLNDYLKVTGNTKYKLHKSYPSPRSIYPFSIFLAIDGVYIKKDEFSDKYLVYKGINEKSDSIVIEFSDKYPEFYKSIKKTLLLLELGHLLYNIGVISQAYGVSWEVDFNSSNLVLKLKSNNVLKKHLNLNDFYRKIDLRSSGPFTNVYLGNKIETKHINYSLEDSLSIIKNIYGIHNIFNFIDMHIYINENSTEYKSKKSGNSISYQKLNQIYPYLNFRNNDAFIIFTIKNNYIVEEKLSFLYSGIGIISQNIILNNCCNNKFTRPIKSINLPLIDEILCLDPSKETPVFGVIISNY</sequence>
<dbReference type="OrthoDB" id="2794157at2"/>
<proteinExistence type="predicted"/>
<evidence type="ECO:0000313" key="4">
    <source>
        <dbReference type="Proteomes" id="UP000297014"/>
    </source>
</evidence>
<name>A0A094YT09_ALKAL</name>
<dbReference type="RefSeq" id="WP_003320760.1">
    <property type="nucleotide sequence ID" value="NZ_ALPT02000052.1"/>
</dbReference>
<gene>
    <name evidence="2" type="ORF">AJ85_21650</name>
    <name evidence="1" type="ORF">BALCAV_0214970</name>
</gene>
<dbReference type="Proteomes" id="UP000297014">
    <property type="component" value="Unassembled WGS sequence"/>
</dbReference>
<dbReference type="AlphaFoldDB" id="A0A094YT09"/>
<evidence type="ECO:0008006" key="5">
    <source>
        <dbReference type="Google" id="ProtNLM"/>
    </source>
</evidence>
<evidence type="ECO:0000313" key="3">
    <source>
        <dbReference type="Proteomes" id="UP000002754"/>
    </source>
</evidence>
<evidence type="ECO:0000313" key="1">
    <source>
        <dbReference type="EMBL" id="KGA96622.1"/>
    </source>
</evidence>
<reference evidence="2 4" key="2">
    <citation type="submission" date="2014-01" db="EMBL/GenBank/DDBJ databases">
        <title>Draft genome sequencing of Bacillus alcalophilus CGMCC 1.3604.</title>
        <authorList>
            <person name="Yang J."/>
            <person name="Diao L."/>
            <person name="Yang S."/>
        </authorList>
    </citation>
    <scope>NUCLEOTIDE SEQUENCE [LARGE SCALE GENOMIC DNA]</scope>
    <source>
        <strain evidence="2 4">CGMCC 1.3604</strain>
    </source>
</reference>
<dbReference type="EMBL" id="ALPT02000052">
    <property type="protein sequence ID" value="KGA96622.1"/>
    <property type="molecule type" value="Genomic_DNA"/>
</dbReference>
<reference evidence="1 3" key="1">
    <citation type="journal article" date="2014" name="Genome Announc.">
        <title>Draft Genome Sequence of Bacillus alcalophilus AV1934, a Classic Alkaliphile Isolated from Human Feces in 1934.</title>
        <authorList>
            <person name="Attie O."/>
            <person name="Jayaprakash A."/>
            <person name="Shah H."/>
            <person name="Paulsen I.T."/>
            <person name="Morino M."/>
            <person name="Takahashi Y."/>
            <person name="Narumi I."/>
            <person name="Sachidanandam R."/>
            <person name="Satoh K."/>
            <person name="Ito M."/>
            <person name="Krulwich T.A."/>
        </authorList>
    </citation>
    <scope>NUCLEOTIDE SEQUENCE [LARGE SCALE GENOMIC DNA]</scope>
    <source>
        <strain evidence="1 3">AV1934</strain>
    </source>
</reference>
<keyword evidence="3" id="KW-1185">Reference proteome</keyword>
<dbReference type="EMBL" id="JALP01000031">
    <property type="protein sequence ID" value="THG91994.1"/>
    <property type="molecule type" value="Genomic_DNA"/>
</dbReference>